<dbReference type="Proteomes" id="UP000765509">
    <property type="component" value="Unassembled WGS sequence"/>
</dbReference>
<dbReference type="AlphaFoldDB" id="A0A9Q3PAJ4"/>
<comment type="caution">
    <text evidence="1">The sequence shown here is derived from an EMBL/GenBank/DDBJ whole genome shotgun (WGS) entry which is preliminary data.</text>
</comment>
<name>A0A9Q3PAJ4_9BASI</name>
<protein>
    <submittedName>
        <fullName evidence="1">Uncharacterized protein</fullName>
    </submittedName>
</protein>
<reference evidence="1" key="1">
    <citation type="submission" date="2021-03" db="EMBL/GenBank/DDBJ databases">
        <title>Draft genome sequence of rust myrtle Austropuccinia psidii MF-1, a brazilian biotype.</title>
        <authorList>
            <person name="Quecine M.C."/>
            <person name="Pachon D.M.R."/>
            <person name="Bonatelli M.L."/>
            <person name="Correr F.H."/>
            <person name="Franceschini L.M."/>
            <person name="Leite T.F."/>
            <person name="Margarido G.R.A."/>
            <person name="Almeida C.A."/>
            <person name="Ferrarezi J.A."/>
            <person name="Labate C.A."/>
        </authorList>
    </citation>
    <scope>NUCLEOTIDE SEQUENCE</scope>
    <source>
        <strain evidence="1">MF-1</strain>
    </source>
</reference>
<dbReference type="EMBL" id="AVOT02060758">
    <property type="protein sequence ID" value="MBW0554165.1"/>
    <property type="molecule type" value="Genomic_DNA"/>
</dbReference>
<accession>A0A9Q3PAJ4</accession>
<sequence length="144" mass="16513">MRLIIPKQIIKELTQIQRQHIHDSEQIIPQIGHSNRSYKNISTISIDRKSANTTWLKLPSLKTLLHPYVIIHKAQKIFLPIVIYEITPFKNYSGNSHILKKPIITLINVFQNWEEIKTNKHFLGQIMKGIGFHPGSDSGKSAGV</sequence>
<evidence type="ECO:0000313" key="2">
    <source>
        <dbReference type="Proteomes" id="UP000765509"/>
    </source>
</evidence>
<keyword evidence="2" id="KW-1185">Reference proteome</keyword>
<gene>
    <name evidence="1" type="ORF">O181_093880</name>
</gene>
<proteinExistence type="predicted"/>
<evidence type="ECO:0000313" key="1">
    <source>
        <dbReference type="EMBL" id="MBW0554165.1"/>
    </source>
</evidence>
<organism evidence="1 2">
    <name type="scientific">Austropuccinia psidii MF-1</name>
    <dbReference type="NCBI Taxonomy" id="1389203"/>
    <lineage>
        <taxon>Eukaryota</taxon>
        <taxon>Fungi</taxon>
        <taxon>Dikarya</taxon>
        <taxon>Basidiomycota</taxon>
        <taxon>Pucciniomycotina</taxon>
        <taxon>Pucciniomycetes</taxon>
        <taxon>Pucciniales</taxon>
        <taxon>Sphaerophragmiaceae</taxon>
        <taxon>Austropuccinia</taxon>
    </lineage>
</organism>